<name>A0ACC1YH67_MELAZ</name>
<protein>
    <submittedName>
        <fullName evidence="1">Protein OBERON 1-like</fullName>
    </submittedName>
</protein>
<evidence type="ECO:0000313" key="1">
    <source>
        <dbReference type="EMBL" id="KAJ4722479.1"/>
    </source>
</evidence>
<comment type="caution">
    <text evidence="1">The sequence shown here is derived from an EMBL/GenBank/DDBJ whole genome shotgun (WGS) entry which is preliminary data.</text>
</comment>
<keyword evidence="2" id="KW-1185">Reference proteome</keyword>
<reference evidence="1 2" key="1">
    <citation type="journal article" date="2023" name="Science">
        <title>Complex scaffold remodeling in plant triterpene biosynthesis.</title>
        <authorList>
            <person name="De La Pena R."/>
            <person name="Hodgson H."/>
            <person name="Liu J.C."/>
            <person name="Stephenson M.J."/>
            <person name="Martin A.C."/>
            <person name="Owen C."/>
            <person name="Harkess A."/>
            <person name="Leebens-Mack J."/>
            <person name="Jimenez L.E."/>
            <person name="Osbourn A."/>
            <person name="Sattely E.S."/>
        </authorList>
    </citation>
    <scope>NUCLEOTIDE SEQUENCE [LARGE SCALE GENOMIC DNA]</scope>
    <source>
        <strain evidence="2">cv. JPN11</strain>
        <tissue evidence="1">Leaf</tissue>
    </source>
</reference>
<evidence type="ECO:0000313" key="2">
    <source>
        <dbReference type="Proteomes" id="UP001164539"/>
    </source>
</evidence>
<accession>A0ACC1YH67</accession>
<proteinExistence type="predicted"/>
<dbReference type="Proteomes" id="UP001164539">
    <property type="component" value="Chromosome 3"/>
</dbReference>
<gene>
    <name evidence="1" type="ORF">OWV82_005971</name>
</gene>
<dbReference type="EMBL" id="CM051396">
    <property type="protein sequence ID" value="KAJ4722479.1"/>
    <property type="molecule type" value="Genomic_DNA"/>
</dbReference>
<sequence>MEIDLVENDNTNKSSETTPIINGKSLKLRPVSPEESGEGLPYAPINWPNPGDNWSWKVGRRIAITGHYLDRYLYPPRHLPRLDSLVGKKRGCAFASKLSVERYIQTAFPDADIDAFFASFSWKIPSVKQLLKKGNVEGCTLFSPIFEETAEYSGSDSQSEDMGCKAGNKKCNSFVVQAENSSLTVMPCDICCSEPRFCRDCSCILCNKTISLDHGGYSYIKCEATVGEGYICGHVAHLNCALRCYMAGTVAGSIGLDAEYCCRRCDAKTDLVSHVARSVDVCKSVYASADVKKILNLGVCILRGSQKNSAKELLSRIKLAVEKLNCGASLEDIWKVEDTDLAISIGISPNETGLLKVTNHEEVGARPSLEPTTSMYIDYLKESQKLEEEINQVLQSLRKSQESEYKVAEERLHAQKYYLCNLYQQLDKERVRIGVSHVECQPRYTIGCYHGSGGSDKTSGRSDKT</sequence>
<organism evidence="1 2">
    <name type="scientific">Melia azedarach</name>
    <name type="common">Chinaberry tree</name>
    <dbReference type="NCBI Taxonomy" id="155640"/>
    <lineage>
        <taxon>Eukaryota</taxon>
        <taxon>Viridiplantae</taxon>
        <taxon>Streptophyta</taxon>
        <taxon>Embryophyta</taxon>
        <taxon>Tracheophyta</taxon>
        <taxon>Spermatophyta</taxon>
        <taxon>Magnoliopsida</taxon>
        <taxon>eudicotyledons</taxon>
        <taxon>Gunneridae</taxon>
        <taxon>Pentapetalae</taxon>
        <taxon>rosids</taxon>
        <taxon>malvids</taxon>
        <taxon>Sapindales</taxon>
        <taxon>Meliaceae</taxon>
        <taxon>Melia</taxon>
    </lineage>
</organism>